<sequence length="339" mass="37941">MGRLSQALPSFLTPPRSKQHLPEAEYASDEESEEDGPNGRGGRYRAPGRNQHGGGEQPVPGTENNRRSSRGGGAPPNSFVMPHERKRPDSFVAPPSERGGQPAHPNANTARRQTWGAPGSKAAEEAPPPTSGRDAKRPAMNPAPNGGSQSNIRSLDDYRSALKDWKQQQNLFMAGYQEQYVPVMQRRFARTQPELEAALSPFCGPQELQICMRHWDQESKRFPTAGVVCANNMKAVGRDAWNELVVLDEQAASGQVFMENLRIKLDDVYKIYLKAVELSKENLWHTLDFNVEESPNMRQEVRETYWGSFERFKVIQREHQCGLPILALPTSEVDPGRRA</sequence>
<comment type="caution">
    <text evidence="2">The sequence shown here is derived from an EMBL/GenBank/DDBJ whole genome shotgun (WGS) entry which is preliminary data.</text>
</comment>
<evidence type="ECO:0000256" key="1">
    <source>
        <dbReference type="SAM" id="MobiDB-lite"/>
    </source>
</evidence>
<feature type="compositionally biased region" description="Acidic residues" evidence="1">
    <location>
        <begin position="26"/>
        <end position="36"/>
    </location>
</feature>
<dbReference type="Proteomes" id="UP001629113">
    <property type="component" value="Unassembled WGS sequence"/>
</dbReference>
<evidence type="ECO:0000313" key="3">
    <source>
        <dbReference type="Proteomes" id="UP001629113"/>
    </source>
</evidence>
<accession>A0ABR4PN58</accession>
<feature type="region of interest" description="Disordered" evidence="1">
    <location>
        <begin position="1"/>
        <end position="153"/>
    </location>
</feature>
<gene>
    <name evidence="2" type="ORF">PVAG01_03652</name>
</gene>
<protein>
    <submittedName>
        <fullName evidence="2">Uncharacterized protein</fullName>
    </submittedName>
</protein>
<name>A0ABR4PN58_9HELO</name>
<organism evidence="2 3">
    <name type="scientific">Phlyctema vagabunda</name>
    <dbReference type="NCBI Taxonomy" id="108571"/>
    <lineage>
        <taxon>Eukaryota</taxon>
        <taxon>Fungi</taxon>
        <taxon>Dikarya</taxon>
        <taxon>Ascomycota</taxon>
        <taxon>Pezizomycotina</taxon>
        <taxon>Leotiomycetes</taxon>
        <taxon>Helotiales</taxon>
        <taxon>Dermateaceae</taxon>
        <taxon>Phlyctema</taxon>
    </lineage>
</organism>
<reference evidence="2 3" key="1">
    <citation type="submission" date="2024-06" db="EMBL/GenBank/DDBJ databases">
        <title>Complete genome of Phlyctema vagabunda strain 19-DSS-EL-015.</title>
        <authorList>
            <person name="Fiorenzani C."/>
        </authorList>
    </citation>
    <scope>NUCLEOTIDE SEQUENCE [LARGE SCALE GENOMIC DNA]</scope>
    <source>
        <strain evidence="2 3">19-DSS-EL-015</strain>
    </source>
</reference>
<proteinExistence type="predicted"/>
<dbReference type="EMBL" id="JBFCZG010000003">
    <property type="protein sequence ID" value="KAL3424371.1"/>
    <property type="molecule type" value="Genomic_DNA"/>
</dbReference>
<keyword evidence="3" id="KW-1185">Reference proteome</keyword>
<evidence type="ECO:0000313" key="2">
    <source>
        <dbReference type="EMBL" id="KAL3424371.1"/>
    </source>
</evidence>